<dbReference type="PANTHER" id="PTHR12992">
    <property type="entry name" value="NUDIX HYDROLASE"/>
    <property type="match status" value="1"/>
</dbReference>
<dbReference type="PROSITE" id="PS51462">
    <property type="entry name" value="NUDIX"/>
    <property type="match status" value="1"/>
</dbReference>
<dbReference type="CDD" id="cd03426">
    <property type="entry name" value="NUDIX_CoAse_Nudt7"/>
    <property type="match status" value="1"/>
</dbReference>
<dbReference type="EMBL" id="QKUF01000001">
    <property type="protein sequence ID" value="PZW36439.1"/>
    <property type="molecule type" value="Genomic_DNA"/>
</dbReference>
<keyword evidence="9" id="KW-1185">Reference proteome</keyword>
<comment type="caution">
    <text evidence="8">The sequence shown here is derived from an EMBL/GenBank/DDBJ whole genome shotgun (WGS) entry which is preliminary data.</text>
</comment>
<dbReference type="Proteomes" id="UP000248806">
    <property type="component" value="Unassembled WGS sequence"/>
</dbReference>
<keyword evidence="6" id="KW-0464">Manganese</keyword>
<dbReference type="RefSeq" id="WP_111318684.1">
    <property type="nucleotide sequence ID" value="NZ_QKUF01000001.1"/>
</dbReference>
<dbReference type="InterPro" id="IPR015797">
    <property type="entry name" value="NUDIX_hydrolase-like_dom_sf"/>
</dbReference>
<dbReference type="AlphaFoldDB" id="A0A326UQZ4"/>
<comment type="cofactor">
    <cofactor evidence="1">
        <name>Mn(2+)</name>
        <dbReference type="ChEBI" id="CHEBI:29035"/>
    </cofactor>
</comment>
<evidence type="ECO:0000259" key="7">
    <source>
        <dbReference type="PROSITE" id="PS51462"/>
    </source>
</evidence>
<comment type="cofactor">
    <cofactor evidence="2">
        <name>Mg(2+)</name>
        <dbReference type="ChEBI" id="CHEBI:18420"/>
    </cofactor>
</comment>
<evidence type="ECO:0000256" key="2">
    <source>
        <dbReference type="ARBA" id="ARBA00001946"/>
    </source>
</evidence>
<evidence type="ECO:0000256" key="5">
    <source>
        <dbReference type="ARBA" id="ARBA00022842"/>
    </source>
</evidence>
<evidence type="ECO:0000256" key="4">
    <source>
        <dbReference type="ARBA" id="ARBA00022801"/>
    </source>
</evidence>
<evidence type="ECO:0000256" key="1">
    <source>
        <dbReference type="ARBA" id="ARBA00001936"/>
    </source>
</evidence>
<accession>A0A326UQZ4</accession>
<dbReference type="GO" id="GO:0010945">
    <property type="term" value="F:coenzyme A diphosphatase activity"/>
    <property type="evidence" value="ECO:0007669"/>
    <property type="project" value="InterPro"/>
</dbReference>
<dbReference type="InterPro" id="IPR045121">
    <property type="entry name" value="CoAse"/>
</dbReference>
<dbReference type="InterPro" id="IPR000086">
    <property type="entry name" value="NUDIX_hydrolase_dom"/>
</dbReference>
<evidence type="ECO:0000256" key="3">
    <source>
        <dbReference type="ARBA" id="ARBA00022723"/>
    </source>
</evidence>
<dbReference type="OrthoDB" id="9802805at2"/>
<name>A0A326UQZ4_THEHA</name>
<feature type="domain" description="Nudix hydrolase" evidence="7">
    <location>
        <begin position="37"/>
        <end position="174"/>
    </location>
</feature>
<sequence length="209" mass="23119">MKRKEVLAFVQFLQSKLAPVAHSDLLIDRVEGRQPQARKAAVLLPLFEREGEIDLLFIRRASSLRAHSGEIGLPGGSIEPDDETVALAALREAWEEIGLLPERVEILGLQSPVFTVVSNFLISPVVGFLPEGPGALTLQQSEVAELLQIPLSALADPAILRTERRGPRTIYFYDYGPYCIWGATGRIVHDFLLLVAEWQRTQAAAQLLD</sequence>
<protein>
    <submittedName>
        <fullName evidence="8">NUDIX domain-containing protein</fullName>
    </submittedName>
</protein>
<evidence type="ECO:0000313" key="9">
    <source>
        <dbReference type="Proteomes" id="UP000248806"/>
    </source>
</evidence>
<proteinExistence type="predicted"/>
<organism evidence="8 9">
    <name type="scientific">Thermosporothrix hazakensis</name>
    <dbReference type="NCBI Taxonomy" id="644383"/>
    <lineage>
        <taxon>Bacteria</taxon>
        <taxon>Bacillati</taxon>
        <taxon>Chloroflexota</taxon>
        <taxon>Ktedonobacteria</taxon>
        <taxon>Ktedonobacterales</taxon>
        <taxon>Thermosporotrichaceae</taxon>
        <taxon>Thermosporothrix</taxon>
    </lineage>
</organism>
<dbReference type="Pfam" id="PF00293">
    <property type="entry name" value="NUDIX"/>
    <property type="match status" value="1"/>
</dbReference>
<gene>
    <name evidence="8" type="ORF">EI42_00613</name>
</gene>
<keyword evidence="5" id="KW-0460">Magnesium</keyword>
<dbReference type="SUPFAM" id="SSF55811">
    <property type="entry name" value="Nudix"/>
    <property type="match status" value="1"/>
</dbReference>
<evidence type="ECO:0000256" key="6">
    <source>
        <dbReference type="ARBA" id="ARBA00023211"/>
    </source>
</evidence>
<keyword evidence="4" id="KW-0378">Hydrolase</keyword>
<keyword evidence="3" id="KW-0479">Metal-binding</keyword>
<dbReference type="Gene3D" id="3.90.79.10">
    <property type="entry name" value="Nucleoside Triphosphate Pyrophosphohydrolase"/>
    <property type="match status" value="1"/>
</dbReference>
<reference evidence="8 9" key="1">
    <citation type="submission" date="2018-06" db="EMBL/GenBank/DDBJ databases">
        <title>Genomic Encyclopedia of Archaeal and Bacterial Type Strains, Phase II (KMG-II): from individual species to whole genera.</title>
        <authorList>
            <person name="Goeker M."/>
        </authorList>
    </citation>
    <scope>NUCLEOTIDE SEQUENCE [LARGE SCALE GENOMIC DNA]</scope>
    <source>
        <strain evidence="8 9">ATCC BAA-1881</strain>
    </source>
</reference>
<evidence type="ECO:0000313" key="8">
    <source>
        <dbReference type="EMBL" id="PZW36439.1"/>
    </source>
</evidence>
<dbReference type="GO" id="GO:0046872">
    <property type="term" value="F:metal ion binding"/>
    <property type="evidence" value="ECO:0007669"/>
    <property type="project" value="UniProtKB-KW"/>
</dbReference>
<dbReference type="PANTHER" id="PTHR12992:SF11">
    <property type="entry name" value="MITOCHONDRIAL COENZYME A DIPHOSPHATASE NUDT8"/>
    <property type="match status" value="1"/>
</dbReference>